<dbReference type="PANTHER" id="PTHR43236:SF1">
    <property type="entry name" value="BLL7220 PROTEIN"/>
    <property type="match status" value="1"/>
</dbReference>
<evidence type="ECO:0000313" key="2">
    <source>
        <dbReference type="EMBL" id="BDA65735.1"/>
    </source>
</evidence>
<feature type="domain" description="IrrE N-terminal-like" evidence="1">
    <location>
        <begin position="118"/>
        <end position="149"/>
    </location>
</feature>
<dbReference type="EMBL" id="AP025017">
    <property type="protein sequence ID" value="BDA65735.1"/>
    <property type="molecule type" value="Genomic_DNA"/>
</dbReference>
<reference evidence="2 3" key="1">
    <citation type="submission" date="2021-08" db="EMBL/GenBank/DDBJ databases">
        <title>Whole genome sequence of novel Actinomyces species strain MAS-1.</title>
        <authorList>
            <person name="Saito M."/>
            <person name="Kuwahara N."/>
            <person name="Takizawa T."/>
            <person name="Gotouda H."/>
            <person name="Ochiai T."/>
        </authorList>
    </citation>
    <scope>NUCLEOTIDE SEQUENCE [LARGE SCALE GENOMIC DNA]</scope>
    <source>
        <strain evidence="2 3">MAS-1</strain>
    </source>
</reference>
<gene>
    <name evidence="2" type="ORF">MANAM107_25690</name>
</gene>
<dbReference type="InterPro" id="IPR010359">
    <property type="entry name" value="IrrE_HExxH"/>
</dbReference>
<protein>
    <recommendedName>
        <fullName evidence="1">IrrE N-terminal-like domain-containing protein</fullName>
    </recommendedName>
</protein>
<dbReference type="Gene3D" id="1.10.10.2910">
    <property type="match status" value="1"/>
</dbReference>
<name>A0ABN6K8C7_9ACTO</name>
<sequence length="246" mass="27586">MRERYDGECGPASRLKRYLGSYAGRLGYKFARVDELQNEDEDTERRRMLQMAANSSDTMDGTRESVDLRRAECWADAVLERHWDGEYPVDPNAIAVSMGMDVYFAQIPGRLAGLILKTADQSMPSIFVDEGASTPRKRFTIAHEIGHYIEKIESLDEPIRGPFGFSDETMTSDLLILAGRKPTPSGLPDQNQSELFADRFAHSLLMPRAEVEEFAGLGMPVELVAHAFGVSEVTMQNRLHELSIIL</sequence>
<dbReference type="PANTHER" id="PTHR43236">
    <property type="entry name" value="ANTITOXIN HIGA1"/>
    <property type="match status" value="1"/>
</dbReference>
<evidence type="ECO:0000259" key="1">
    <source>
        <dbReference type="Pfam" id="PF06114"/>
    </source>
</evidence>
<accession>A0ABN6K8C7</accession>
<evidence type="ECO:0000313" key="3">
    <source>
        <dbReference type="Proteomes" id="UP000824496"/>
    </source>
</evidence>
<keyword evidence="3" id="KW-1185">Reference proteome</keyword>
<dbReference type="InterPro" id="IPR052345">
    <property type="entry name" value="Rad_response_metalloprotease"/>
</dbReference>
<dbReference type="Pfam" id="PF06114">
    <property type="entry name" value="Peptidase_M78"/>
    <property type="match status" value="2"/>
</dbReference>
<feature type="domain" description="IrrE N-terminal-like" evidence="1">
    <location>
        <begin position="186"/>
        <end position="240"/>
    </location>
</feature>
<dbReference type="Proteomes" id="UP000824496">
    <property type="component" value="Chromosome"/>
</dbReference>
<proteinExistence type="predicted"/>
<organism evidence="2 3">
    <name type="scientific">Actinomyces capricornis</name>
    <dbReference type="NCBI Taxonomy" id="2755559"/>
    <lineage>
        <taxon>Bacteria</taxon>
        <taxon>Bacillati</taxon>
        <taxon>Actinomycetota</taxon>
        <taxon>Actinomycetes</taxon>
        <taxon>Actinomycetales</taxon>
        <taxon>Actinomycetaceae</taxon>
        <taxon>Actinomyces</taxon>
    </lineage>
</organism>